<feature type="compositionally biased region" description="Basic and acidic residues" evidence="3">
    <location>
        <begin position="2165"/>
        <end position="2182"/>
    </location>
</feature>
<comment type="subcellular location">
    <subcellularLocation>
        <location evidence="1">Nucleus</location>
    </subcellularLocation>
</comment>
<feature type="region of interest" description="Disordered" evidence="3">
    <location>
        <begin position="2128"/>
        <end position="2583"/>
    </location>
</feature>
<dbReference type="PANTHER" id="PTHR21583">
    <property type="entry name" value="ELYS PROTEIN"/>
    <property type="match status" value="1"/>
</dbReference>
<feature type="compositionally biased region" description="Polar residues" evidence="3">
    <location>
        <begin position="2475"/>
        <end position="2493"/>
    </location>
</feature>
<feature type="compositionally biased region" description="Polar residues" evidence="3">
    <location>
        <begin position="2211"/>
        <end position="2231"/>
    </location>
</feature>
<feature type="compositionally biased region" description="Basic and acidic residues" evidence="3">
    <location>
        <begin position="2128"/>
        <end position="2151"/>
    </location>
</feature>
<evidence type="ECO:0000259" key="4">
    <source>
        <dbReference type="Pfam" id="PF13934"/>
    </source>
</evidence>
<dbReference type="InterPro" id="IPR032040">
    <property type="entry name" value="ELYS-bb"/>
</dbReference>
<feature type="region of interest" description="Disordered" evidence="3">
    <location>
        <begin position="1801"/>
        <end position="1958"/>
    </location>
</feature>
<feature type="compositionally biased region" description="Acidic residues" evidence="3">
    <location>
        <begin position="1843"/>
        <end position="1866"/>
    </location>
</feature>
<feature type="compositionally biased region" description="Low complexity" evidence="3">
    <location>
        <begin position="1815"/>
        <end position="1829"/>
    </location>
</feature>
<organism evidence="6">
    <name type="scientific">Ceratitis capitata</name>
    <name type="common">Mediterranean fruit fly</name>
    <name type="synonym">Tephritis capitata</name>
    <dbReference type="NCBI Taxonomy" id="7213"/>
    <lineage>
        <taxon>Eukaryota</taxon>
        <taxon>Metazoa</taxon>
        <taxon>Ecdysozoa</taxon>
        <taxon>Arthropoda</taxon>
        <taxon>Hexapoda</taxon>
        <taxon>Insecta</taxon>
        <taxon>Pterygota</taxon>
        <taxon>Neoptera</taxon>
        <taxon>Endopterygota</taxon>
        <taxon>Diptera</taxon>
        <taxon>Brachycera</taxon>
        <taxon>Muscomorpha</taxon>
        <taxon>Tephritoidea</taxon>
        <taxon>Tephritidae</taxon>
        <taxon>Ceratitis</taxon>
        <taxon>Ceratitis</taxon>
    </lineage>
</organism>
<feature type="compositionally biased region" description="Polar residues" evidence="3">
    <location>
        <begin position="2524"/>
        <end position="2537"/>
    </location>
</feature>
<feature type="region of interest" description="Disordered" evidence="3">
    <location>
        <begin position="1429"/>
        <end position="1496"/>
    </location>
</feature>
<feature type="domain" description="ELYS beta-propeller" evidence="5">
    <location>
        <begin position="57"/>
        <end position="456"/>
    </location>
</feature>
<dbReference type="InterPro" id="IPR052620">
    <property type="entry name" value="ELYS/MEL-28_NucAsmblyFactor"/>
</dbReference>
<feature type="compositionally biased region" description="Basic and acidic residues" evidence="3">
    <location>
        <begin position="1356"/>
        <end position="1368"/>
    </location>
</feature>
<feature type="compositionally biased region" description="Polar residues" evidence="3">
    <location>
        <begin position="1475"/>
        <end position="1496"/>
    </location>
</feature>
<feature type="region of interest" description="Disordered" evidence="3">
    <location>
        <begin position="2601"/>
        <end position="2734"/>
    </location>
</feature>
<evidence type="ECO:0000256" key="2">
    <source>
        <dbReference type="ARBA" id="ARBA00023242"/>
    </source>
</evidence>
<feature type="compositionally biased region" description="Basic and acidic residues" evidence="3">
    <location>
        <begin position="1522"/>
        <end position="1554"/>
    </location>
</feature>
<reference evidence="6" key="2">
    <citation type="journal article" date="2014" name="BMC Genomics">
        <title>A genomic perspective to assessing quality of mass-reared SIT flies used in Mediterranean fruit fly (Ceratitis capitata) eradication in California.</title>
        <authorList>
            <person name="Calla B."/>
            <person name="Hall B."/>
            <person name="Hou S."/>
            <person name="Geib S.M."/>
        </authorList>
    </citation>
    <scope>NUCLEOTIDE SEQUENCE</scope>
</reference>
<dbReference type="Pfam" id="PF13934">
    <property type="entry name" value="ELYS"/>
    <property type="match status" value="1"/>
</dbReference>
<reference evidence="6" key="1">
    <citation type="submission" date="2013-07" db="EMBL/GenBank/DDBJ databases">
        <authorList>
            <person name="Geib S."/>
        </authorList>
    </citation>
    <scope>NUCLEOTIDE SEQUENCE</scope>
</reference>
<dbReference type="InterPro" id="IPR025151">
    <property type="entry name" value="ELYS_dom"/>
</dbReference>
<feature type="region of interest" description="Disordered" evidence="3">
    <location>
        <begin position="1510"/>
        <end position="1570"/>
    </location>
</feature>
<feature type="compositionally biased region" description="Polar residues" evidence="3">
    <location>
        <begin position="2500"/>
        <end position="2515"/>
    </location>
</feature>
<feature type="compositionally biased region" description="Basic and acidic residues" evidence="3">
    <location>
        <begin position="2299"/>
        <end position="2310"/>
    </location>
</feature>
<dbReference type="InterPro" id="IPR036322">
    <property type="entry name" value="WD40_repeat_dom_sf"/>
</dbReference>
<keyword evidence="2" id="KW-0539">Nucleus</keyword>
<feature type="compositionally biased region" description="Polar residues" evidence="3">
    <location>
        <begin position="2641"/>
        <end position="2651"/>
    </location>
</feature>
<accession>W8ARA9</accession>
<evidence type="ECO:0000259" key="5">
    <source>
        <dbReference type="Pfam" id="PF16687"/>
    </source>
</evidence>
<dbReference type="GO" id="GO:0005634">
    <property type="term" value="C:nucleus"/>
    <property type="evidence" value="ECO:0007669"/>
    <property type="project" value="UniProtKB-SubCell"/>
</dbReference>
<evidence type="ECO:0000256" key="3">
    <source>
        <dbReference type="SAM" id="MobiDB-lite"/>
    </source>
</evidence>
<feature type="compositionally biased region" description="Basic and acidic residues" evidence="3">
    <location>
        <begin position="2559"/>
        <end position="2569"/>
    </location>
</feature>
<feature type="region of interest" description="Disordered" evidence="3">
    <location>
        <begin position="1356"/>
        <end position="1375"/>
    </location>
</feature>
<dbReference type="OrthoDB" id="6513151at2759"/>
<feature type="compositionally biased region" description="Basic and acidic residues" evidence="3">
    <location>
        <begin position="1455"/>
        <end position="1464"/>
    </location>
</feature>
<feature type="domain" description="ELYS-like" evidence="4">
    <location>
        <begin position="768"/>
        <end position="988"/>
    </location>
</feature>
<feature type="compositionally biased region" description="Low complexity" evidence="3">
    <location>
        <begin position="1445"/>
        <end position="1454"/>
    </location>
</feature>
<dbReference type="PANTHER" id="PTHR21583:SF8">
    <property type="entry name" value="PROTEIN ELYS"/>
    <property type="match status" value="1"/>
</dbReference>
<feature type="compositionally biased region" description="Basic residues" evidence="3">
    <location>
        <begin position="2715"/>
        <end position="2726"/>
    </location>
</feature>
<protein>
    <submittedName>
        <fullName evidence="6">Protein ELYS</fullName>
    </submittedName>
</protein>
<feature type="compositionally biased region" description="Polar residues" evidence="3">
    <location>
        <begin position="2251"/>
        <end position="2277"/>
    </location>
</feature>
<feature type="compositionally biased region" description="Basic and acidic residues" evidence="3">
    <location>
        <begin position="2278"/>
        <end position="2289"/>
    </location>
</feature>
<evidence type="ECO:0000256" key="1">
    <source>
        <dbReference type="ARBA" id="ARBA00004123"/>
    </source>
</evidence>
<sequence length="2734" mass="304524">MIRTEWYELAVDGGRTLKFPTMGPQPGEPKHTEQSDITAATEVYSTVPQQYGGIIKRGAWCWISTGNVLEITALRTGQTIATYGFVEPRGYENCCIRCVEELFPQNNETVLLAISLECFSAAESGCSLVAIYSIERNQVLSCMELPLHITALAFVSSNCCRRSLLQNFDGCIAVGSEEGVILLLDLNINKLINTCDERLKAPIGQLTDDIVKCRIVDYNLQLAEIHRTFREARQDGVNFGLQVEAINDPCAVQSLLPIDLTLGLAVGTEDGRLILYDLAELQIVHNGGRLPQPQRRLAPIVKMSYIEPVDDPRCCLYVWALHDTNVNLTAVMHTVVYDKRVAEDDGFYYFECFCAAASCLVLPLEDKKCVPIGCQSINKLAFPSPHNISLNGSIFNKTEAEENGYCLCAISWYSPQEEKNKLLIFDLNQWYREEMRNYYEDSTTNPSYLAGYVLSKRECALSLYVDPNTVAYFNTLQRFEEHFYPNSLSFDCTLLHTDSSLGYTWLGAQNIVISMLRASNSSIFLEPEMCFKEILRTRLLPQFCELNVDSTFSRLAIYETILSAALEHNCFSLLRDCAKCWADGSFMGCNFTATTGISLSTLTDWLWKRAADIKKRTNELSKRLFDYSVFPLDQREQKEFGTLTRQLKLLADLLHEVLTAGKRYIPDRVFHTLETQHKSLKMLTEYQEVLLWLVSIGLLPEVQPRIDSYSFYQGMRNRKRSSALPKVREADVHYPYEDLKNLYARKRALFERDNDNFISKKTGSCRLLFVDALIAHECNSDALRECWLENGGNGLYPPPSIEAMLRVMLVPEVEFESKCAILLYFFLDLHMTMDDQTHKGIVESFVKFPSVFKLTATLIKTVQSFWNLDHGLFQPAVEEFISPFNNNQTYNQWMLEVLVESLLTQNAADYALRILEARPTLISPILKLKTLLANELTSEAFHFARTKQDDSLLELFFKCCLCAGKYGVIRDLALNEREGQLVQRLLRSSKILGAENLHFVYLLQKSKYIEAVSYLDELSRAKSQRQCSNESSNMLRAHDTPNLVLSAFNTTMAPVTQGLTDVYFRIKNKIKKKEADNRSPVPLSCQLIKQNANNLLGGIYHSSALSAHFATYYWGEMHDERRARDSTTANSLLSANNAPFLRKPQGETCHLQLEQAPQTGVSYPRPYRLTEKRTLAERELEQVDVPEEVPNMALHTNAQPRKRRRLLGQEIVEDLGHFIQQNKSASQLTAYGFDLQGVCDTPSYTSECTQQNKTATGAAACTEYLTQPLMTPRRRTAALNDNRRDSCVGASELHSILKTSNLPERSVRAQSARRELHAAMDDSKNLRFTLPAATIAEETKEKTEINAKESTAKAITHNEEIAESKESGAKPSRRLVTTTTVDDEEENVGMSETPLTIATTLEAVTYEDVEMAEDDIIDEVLIEVHHEKLASATPSPTKHKEETRAISVSSSASESNRESDAHDEQGEEEEDFYSPLSSRNNSLLADNLRSPPQSTTSIFESATSKIFRFCGPQPRKPLARLSAERSQSRTPEKELLAPRQRNDGEEAEVEKPTEQSEPPSSGYVTANASSNSTTAANTIAMSSNKTTLEIKSVVSLASTEFTPHCSSSKLTTQSKFILDEAESLPHPGKLSECSTMVGSFTVEEIELTTESADGVIRTEEEKPAPVYVQLKTSTDFACTKRTEVLQANTTLGMSSYEFTLPEAKTTSPGATDDKQKAAILKVMETVEVMDTDEHADDVHEVEFNEEQQSTIIAPVAATIEESDLYASALGIPTQPTENVEIADSDYSDDVVALYENQREAVEKHKNQADTNDCNSSSSSVIILSSPASSEIRTNEPFYFRPESDDEDNDDDDEDENDDDDDEDDEAEGRTNNGDSSCSSIEIISEEEELAPAYPQVPKKQKLKTPKGRMTLASPALEVIREVAESNASSESKTTTEESNESKISSAPVGKNEERMEANIEDDAVEVEDSSLHSMAASVESESRFVIEEVASSCVDIEELAMRETITFEDSDEAELEPSSSGGTKKEIFFNKSVFIQDGAEITIEQLQESAYISSSQEVYEYLGGDVFYCDAEKTIGTMEMREEREIEITVESASTSANILKERAKDVMRTWDELPTTSEKLKPEVKLPVRSPKDDGIEKEVEEESHKEKIRLPSQTEVAIEGTEEAEKTDKSPIGSSEKHGQAESGDEEQIKLHVEEGDLSEAELTDTKADGSSATTENVSGTKINVPQVEQTEKHVVSSPQIILEDLSEKPTSFPSTQDTINESETVDKSANSPKKSVQEKETEEKMTSIRVQPALPKRTDLVEHETENHASTPTQRRLSLRGTSVPPPPVDIIVNTPIDEGSVSKRRHTRGISMPPQSTAQQERDAAVHTPETRVSSRRSVRASSMQPSDDGAAQLGTPRARRSTRGTSVPHDADEAVSTSTPVRTGRGTSVPPAAKIATRRRSNLLDAVNEITPVAVDSPSTRTRSRMRLNSGDSELDSSVVSGGEQASQAKRMRRTSISSSVSEQPTTPSSRRTRHSIAAANTDTTGELSTPKSLRRTTRSQNIDAENLDATQPLEEREREKSPKTSEQTTDAALYSSARRLTRTQLAIMEKSAALRKNTNAEGLRSGVSISSPTAKRVGKRRSSRSTVPDSDDLESISSHISNVSGAQRRRVTRSSMKDKEENDDDLVSVASSVGSERKQKRRSKESKSSPNSTLSTIQEDEAEEETVQKKRSRLAKKRSAKNQDDASP</sequence>
<name>W8ARA9_CERCA</name>
<dbReference type="Pfam" id="PF16687">
    <property type="entry name" value="ELYS-bb"/>
    <property type="match status" value="1"/>
</dbReference>
<proteinExistence type="evidence at transcript level"/>
<evidence type="ECO:0000313" key="6">
    <source>
        <dbReference type="EMBL" id="JAB88577.1"/>
    </source>
</evidence>
<feature type="compositionally biased region" description="Polar residues" evidence="3">
    <location>
        <begin position="1555"/>
        <end position="1564"/>
    </location>
</feature>
<dbReference type="SUPFAM" id="SSF50978">
    <property type="entry name" value="WD40 repeat-like"/>
    <property type="match status" value="1"/>
</dbReference>
<dbReference type="EMBL" id="GAMC01017978">
    <property type="protein sequence ID" value="JAB88577.1"/>
    <property type="molecule type" value="mRNA"/>
</dbReference>
<gene>
    <name evidence="6" type="primary">ELYS</name>
</gene>